<dbReference type="InterPro" id="IPR002328">
    <property type="entry name" value="ADH_Zn_CS"/>
</dbReference>
<dbReference type="InterPro" id="IPR011032">
    <property type="entry name" value="GroES-like_sf"/>
</dbReference>
<dbReference type="RefSeq" id="WP_141280187.1">
    <property type="nucleotide sequence ID" value="NZ_BAAARZ010000005.1"/>
</dbReference>
<dbReference type="Pfam" id="PF00107">
    <property type="entry name" value="ADH_zinc_N"/>
    <property type="match status" value="1"/>
</dbReference>
<comment type="cofactor">
    <cofactor evidence="1 5">
        <name>Zn(2+)</name>
        <dbReference type="ChEBI" id="CHEBI:29105"/>
    </cofactor>
</comment>
<evidence type="ECO:0000256" key="5">
    <source>
        <dbReference type="RuleBase" id="RU361277"/>
    </source>
</evidence>
<keyword evidence="2 5" id="KW-0479">Metal-binding</keyword>
<reference evidence="8 9" key="1">
    <citation type="submission" date="2019-06" db="EMBL/GenBank/DDBJ databases">
        <title>Whole genome shotgun sequence of Pseudonocardia hydrocarbonoxydans NBRC 14498.</title>
        <authorList>
            <person name="Hosoyama A."/>
            <person name="Uohara A."/>
            <person name="Ohji S."/>
            <person name="Ichikawa N."/>
        </authorList>
    </citation>
    <scope>NUCLEOTIDE SEQUENCE [LARGE SCALE GENOMIC DNA]</scope>
    <source>
        <strain evidence="8 9">NBRC 14498</strain>
    </source>
</reference>
<dbReference type="Gene3D" id="3.40.50.720">
    <property type="entry name" value="NAD(P)-binding Rossmann-like Domain"/>
    <property type="match status" value="1"/>
</dbReference>
<dbReference type="Proteomes" id="UP000320338">
    <property type="component" value="Unassembled WGS sequence"/>
</dbReference>
<accession>A0A4Y3WVE2</accession>
<keyword evidence="4" id="KW-0560">Oxidoreductase</keyword>
<dbReference type="Pfam" id="PF08240">
    <property type="entry name" value="ADH_N"/>
    <property type="match status" value="1"/>
</dbReference>
<feature type="domain" description="Alcohol dehydrogenase-like C-terminal" evidence="6">
    <location>
        <begin position="189"/>
        <end position="259"/>
    </location>
</feature>
<dbReference type="SUPFAM" id="SSF50129">
    <property type="entry name" value="GroES-like"/>
    <property type="match status" value="1"/>
</dbReference>
<organism evidence="8 9">
    <name type="scientific">Pseudonocardia hydrocarbonoxydans</name>
    <dbReference type="NCBI Taxonomy" id="76726"/>
    <lineage>
        <taxon>Bacteria</taxon>
        <taxon>Bacillati</taxon>
        <taxon>Actinomycetota</taxon>
        <taxon>Actinomycetes</taxon>
        <taxon>Pseudonocardiales</taxon>
        <taxon>Pseudonocardiaceae</taxon>
        <taxon>Pseudonocardia</taxon>
    </lineage>
</organism>
<protein>
    <submittedName>
        <fullName evidence="8">Glutathione-dependent formaldehyde dehydrogenase</fullName>
    </submittedName>
</protein>
<keyword evidence="3 5" id="KW-0862">Zinc</keyword>
<dbReference type="GO" id="GO:0016491">
    <property type="term" value="F:oxidoreductase activity"/>
    <property type="evidence" value="ECO:0007669"/>
    <property type="project" value="UniProtKB-KW"/>
</dbReference>
<evidence type="ECO:0000313" key="8">
    <source>
        <dbReference type="EMBL" id="GEC21356.1"/>
    </source>
</evidence>
<dbReference type="GO" id="GO:0008270">
    <property type="term" value="F:zinc ion binding"/>
    <property type="evidence" value="ECO:0007669"/>
    <property type="project" value="InterPro"/>
</dbReference>
<evidence type="ECO:0000256" key="1">
    <source>
        <dbReference type="ARBA" id="ARBA00001947"/>
    </source>
</evidence>
<evidence type="ECO:0000256" key="2">
    <source>
        <dbReference type="ARBA" id="ARBA00022723"/>
    </source>
</evidence>
<dbReference type="SUPFAM" id="SSF51735">
    <property type="entry name" value="NAD(P)-binding Rossmann-fold domains"/>
    <property type="match status" value="1"/>
</dbReference>
<dbReference type="InterPro" id="IPR013154">
    <property type="entry name" value="ADH-like_N"/>
</dbReference>
<evidence type="ECO:0000259" key="7">
    <source>
        <dbReference type="Pfam" id="PF08240"/>
    </source>
</evidence>
<dbReference type="InterPro" id="IPR036291">
    <property type="entry name" value="NAD(P)-bd_dom_sf"/>
</dbReference>
<name>A0A4Y3WVE2_9PSEU</name>
<keyword evidence="9" id="KW-1185">Reference proteome</keyword>
<dbReference type="EMBL" id="BJNG01000034">
    <property type="protein sequence ID" value="GEC21356.1"/>
    <property type="molecule type" value="Genomic_DNA"/>
</dbReference>
<dbReference type="PANTHER" id="PTHR42813:SF2">
    <property type="entry name" value="DEHYDROGENASE, ZINC-CONTAINING, PUTATIVE (AFU_ORTHOLOGUE AFUA_2G02810)-RELATED"/>
    <property type="match status" value="1"/>
</dbReference>
<evidence type="ECO:0000256" key="3">
    <source>
        <dbReference type="ARBA" id="ARBA00022833"/>
    </source>
</evidence>
<gene>
    <name evidence="8" type="ORF">PHY01_36390</name>
</gene>
<evidence type="ECO:0000313" key="9">
    <source>
        <dbReference type="Proteomes" id="UP000320338"/>
    </source>
</evidence>
<dbReference type="AlphaFoldDB" id="A0A4Y3WVE2"/>
<dbReference type="OrthoDB" id="241504at2"/>
<comment type="caution">
    <text evidence="8">The sequence shown here is derived from an EMBL/GenBank/DDBJ whole genome shotgun (WGS) entry which is preliminary data.</text>
</comment>
<comment type="similarity">
    <text evidence="5">Belongs to the zinc-containing alcohol dehydrogenase family.</text>
</comment>
<dbReference type="PROSITE" id="PS00059">
    <property type="entry name" value="ADH_ZINC"/>
    <property type="match status" value="1"/>
</dbReference>
<evidence type="ECO:0000256" key="4">
    <source>
        <dbReference type="ARBA" id="ARBA00023002"/>
    </source>
</evidence>
<dbReference type="InterPro" id="IPR013149">
    <property type="entry name" value="ADH-like_C"/>
</dbReference>
<evidence type="ECO:0000259" key="6">
    <source>
        <dbReference type="Pfam" id="PF00107"/>
    </source>
</evidence>
<dbReference type="Gene3D" id="3.90.180.10">
    <property type="entry name" value="Medium-chain alcohol dehydrogenases, catalytic domain"/>
    <property type="match status" value="1"/>
</dbReference>
<sequence length="398" mass="42308">MRALTWHGKRDVRVDTVPDPRIEDPTDVVVRVTSTGLCGSDLHLYELFGPLMDEGDILGHEPMGIVEEVGPGVTALRPGDRVVVPFNVSCGTCWMCSRGLQSQCETTQVRSEGSGAALFGYTKLYGQVPGGQAEYLRVPFGNTLPITVPDGPPDDRFVYLSDVLPTAWQAVRYADVPDGGSLVVLGLGPVGDMCTRIARHLGIPDVIGIDLVPERLERARARGVTTIDLKAHGRELGDVVRGLTGGRGADAVIDAVGMEAHGSPVGRAAHEVIGWLPDVVAAPMMKAAGLDRLGALYAAIDVVRRGGTISISGVYGGAADPMPLLTMFDKQIQLRMGQANVLRWVPDILPLLSDDDPLGVDGFATHRMPLESAPDAYATFQRKGDGMVKTLFTPGASA</sequence>
<proteinExistence type="inferred from homology"/>
<feature type="domain" description="Alcohol dehydrogenase-like N-terminal" evidence="7">
    <location>
        <begin position="25"/>
        <end position="146"/>
    </location>
</feature>
<dbReference type="PANTHER" id="PTHR42813">
    <property type="entry name" value="ZINC-TYPE ALCOHOL DEHYDROGENASE-LIKE"/>
    <property type="match status" value="1"/>
</dbReference>